<comment type="caution">
    <text evidence="1">The sequence shown here is derived from an EMBL/GenBank/DDBJ whole genome shotgun (WGS) entry which is preliminary data.</text>
</comment>
<name>A0A926HL32_9FIRM</name>
<evidence type="ECO:0000313" key="2">
    <source>
        <dbReference type="Proteomes" id="UP000623172"/>
    </source>
</evidence>
<dbReference type="RefSeq" id="WP_249316248.1">
    <property type="nucleotide sequence ID" value="NZ_JACRSR010000002.1"/>
</dbReference>
<proteinExistence type="predicted"/>
<keyword evidence="2" id="KW-1185">Reference proteome</keyword>
<organism evidence="1 2">
    <name type="scientific">Gehongia tenuis</name>
    <dbReference type="NCBI Taxonomy" id="2763655"/>
    <lineage>
        <taxon>Bacteria</taxon>
        <taxon>Bacillati</taxon>
        <taxon>Bacillota</taxon>
        <taxon>Clostridia</taxon>
        <taxon>Christensenellales</taxon>
        <taxon>Christensenellaceae</taxon>
        <taxon>Gehongia</taxon>
    </lineage>
</organism>
<protein>
    <submittedName>
        <fullName evidence="1">Uncharacterized protein</fullName>
    </submittedName>
</protein>
<dbReference type="EMBL" id="JACRSR010000002">
    <property type="protein sequence ID" value="MBC8531632.1"/>
    <property type="molecule type" value="Genomic_DNA"/>
</dbReference>
<sequence length="192" mass="22250">MSAFLGPIHFWLYNKIGKQEELTKAIASMATGNGWISDRTAYIRDLPALEDVIDESNIHGWLQDQIHDAETRYADLIQTVLTTHPERLEEISKVAFRYGRRNGRDAEKATDVFRIFEDFFVNGMPCDRVNAVVTESDDEVSWQMTQDIHAQYWNGETNIYYELRDCVMRGMLEGTPFALDSRDDARFTIKRT</sequence>
<gene>
    <name evidence="1" type="ORF">H8696_07180</name>
</gene>
<accession>A0A926HL32</accession>
<dbReference type="AlphaFoldDB" id="A0A926HL32"/>
<dbReference type="Proteomes" id="UP000623172">
    <property type="component" value="Unassembled WGS sequence"/>
</dbReference>
<reference evidence="1" key="1">
    <citation type="submission" date="2020-08" db="EMBL/GenBank/DDBJ databases">
        <title>Genome public.</title>
        <authorList>
            <person name="Liu C."/>
            <person name="Sun Q."/>
        </authorList>
    </citation>
    <scope>NUCLEOTIDE SEQUENCE</scope>
    <source>
        <strain evidence="1">NSJ-53</strain>
    </source>
</reference>
<evidence type="ECO:0000313" key="1">
    <source>
        <dbReference type="EMBL" id="MBC8531632.1"/>
    </source>
</evidence>